<dbReference type="AlphaFoldDB" id="A0AAN7H093"/>
<protein>
    <submittedName>
        <fullName evidence="2">Uncharacterized protein</fullName>
    </submittedName>
</protein>
<dbReference type="EMBL" id="MU865297">
    <property type="protein sequence ID" value="KAK4230611.1"/>
    <property type="molecule type" value="Genomic_DNA"/>
</dbReference>
<gene>
    <name evidence="2" type="ORF">QBC38DRAFT_356395</name>
</gene>
<dbReference type="Proteomes" id="UP001301958">
    <property type="component" value="Unassembled WGS sequence"/>
</dbReference>
<reference evidence="2" key="1">
    <citation type="journal article" date="2023" name="Mol. Phylogenet. Evol.">
        <title>Genome-scale phylogeny and comparative genomics of the fungal order Sordariales.</title>
        <authorList>
            <person name="Hensen N."/>
            <person name="Bonometti L."/>
            <person name="Westerberg I."/>
            <person name="Brannstrom I.O."/>
            <person name="Guillou S."/>
            <person name="Cros-Aarteil S."/>
            <person name="Calhoun S."/>
            <person name="Haridas S."/>
            <person name="Kuo A."/>
            <person name="Mondo S."/>
            <person name="Pangilinan J."/>
            <person name="Riley R."/>
            <person name="LaButti K."/>
            <person name="Andreopoulos B."/>
            <person name="Lipzen A."/>
            <person name="Chen C."/>
            <person name="Yan M."/>
            <person name="Daum C."/>
            <person name="Ng V."/>
            <person name="Clum A."/>
            <person name="Steindorff A."/>
            <person name="Ohm R.A."/>
            <person name="Martin F."/>
            <person name="Silar P."/>
            <person name="Natvig D.O."/>
            <person name="Lalanne C."/>
            <person name="Gautier V."/>
            <person name="Ament-Velasquez S.L."/>
            <person name="Kruys A."/>
            <person name="Hutchinson M.I."/>
            <person name="Powell A.J."/>
            <person name="Barry K."/>
            <person name="Miller A.N."/>
            <person name="Grigoriev I.V."/>
            <person name="Debuchy R."/>
            <person name="Gladieux P."/>
            <person name="Hiltunen Thoren M."/>
            <person name="Johannesson H."/>
        </authorList>
    </citation>
    <scope>NUCLEOTIDE SEQUENCE</scope>
    <source>
        <strain evidence="2">CBS 990.96</strain>
    </source>
</reference>
<feature type="region of interest" description="Disordered" evidence="1">
    <location>
        <begin position="205"/>
        <end position="228"/>
    </location>
</feature>
<reference evidence="2" key="2">
    <citation type="submission" date="2023-05" db="EMBL/GenBank/DDBJ databases">
        <authorList>
            <consortium name="Lawrence Berkeley National Laboratory"/>
            <person name="Steindorff A."/>
            <person name="Hensen N."/>
            <person name="Bonometti L."/>
            <person name="Westerberg I."/>
            <person name="Brannstrom I.O."/>
            <person name="Guillou S."/>
            <person name="Cros-Aarteil S."/>
            <person name="Calhoun S."/>
            <person name="Haridas S."/>
            <person name="Kuo A."/>
            <person name="Mondo S."/>
            <person name="Pangilinan J."/>
            <person name="Riley R."/>
            <person name="Labutti K."/>
            <person name="Andreopoulos B."/>
            <person name="Lipzen A."/>
            <person name="Chen C."/>
            <person name="Yanf M."/>
            <person name="Daum C."/>
            <person name="Ng V."/>
            <person name="Clum A."/>
            <person name="Ohm R."/>
            <person name="Martin F."/>
            <person name="Silar P."/>
            <person name="Natvig D."/>
            <person name="Lalanne C."/>
            <person name="Gautier V."/>
            <person name="Ament-Velasquez S.L."/>
            <person name="Kruys A."/>
            <person name="Hutchinson M.I."/>
            <person name="Powell A.J."/>
            <person name="Barry K."/>
            <person name="Miller A.N."/>
            <person name="Grigoriev I.V."/>
            <person name="Debuchy R."/>
            <person name="Gladieux P."/>
            <person name="Thoren M.H."/>
            <person name="Johannesson H."/>
        </authorList>
    </citation>
    <scope>NUCLEOTIDE SEQUENCE</scope>
    <source>
        <strain evidence="2">CBS 990.96</strain>
    </source>
</reference>
<feature type="compositionally biased region" description="Polar residues" evidence="1">
    <location>
        <begin position="109"/>
        <end position="128"/>
    </location>
</feature>
<evidence type="ECO:0000256" key="1">
    <source>
        <dbReference type="SAM" id="MobiDB-lite"/>
    </source>
</evidence>
<name>A0AAN7H093_9PEZI</name>
<feature type="compositionally biased region" description="Low complexity" evidence="1">
    <location>
        <begin position="95"/>
        <end position="107"/>
    </location>
</feature>
<evidence type="ECO:0000313" key="2">
    <source>
        <dbReference type="EMBL" id="KAK4230611.1"/>
    </source>
</evidence>
<feature type="compositionally biased region" description="Polar residues" evidence="1">
    <location>
        <begin position="1"/>
        <end position="14"/>
    </location>
</feature>
<proteinExistence type="predicted"/>
<sequence>MPSIAQETTTPSQSSKKRRRDDNDNSHHLTLYAAPRGIFNEKSYASTNHGHANLLHHQYASTIPPRTLMPLPSSKKQRTSVERDIEPGMDGEAMQRSPPTSPSQRSRSLADQSPTKQRPASPSRTSGAPATAAALMSRCHICFRKPTKKTDLDSFADCQGCGQRTCFVCIRECLGWAPTALQQPQILSTEEESSLVMVDADQAEEEANLGSGDPSSGDGKAKGTAGWERGGGHRQMVCSRCCIERGTEGDVVCLGCLPFVEG</sequence>
<comment type="caution">
    <text evidence="2">The sequence shown here is derived from an EMBL/GenBank/DDBJ whole genome shotgun (WGS) entry which is preliminary data.</text>
</comment>
<accession>A0AAN7H093</accession>
<feature type="region of interest" description="Disordered" evidence="1">
    <location>
        <begin position="1"/>
        <end position="37"/>
    </location>
</feature>
<organism evidence="2 3">
    <name type="scientific">Podospora fimiseda</name>
    <dbReference type="NCBI Taxonomy" id="252190"/>
    <lineage>
        <taxon>Eukaryota</taxon>
        <taxon>Fungi</taxon>
        <taxon>Dikarya</taxon>
        <taxon>Ascomycota</taxon>
        <taxon>Pezizomycotina</taxon>
        <taxon>Sordariomycetes</taxon>
        <taxon>Sordariomycetidae</taxon>
        <taxon>Sordariales</taxon>
        <taxon>Podosporaceae</taxon>
        <taxon>Podospora</taxon>
    </lineage>
</organism>
<evidence type="ECO:0000313" key="3">
    <source>
        <dbReference type="Proteomes" id="UP001301958"/>
    </source>
</evidence>
<keyword evidence="3" id="KW-1185">Reference proteome</keyword>
<feature type="region of interest" description="Disordered" evidence="1">
    <location>
        <begin position="64"/>
        <end position="129"/>
    </location>
</feature>